<dbReference type="GO" id="GO:0039615">
    <property type="term" value="C:T=1 icosahedral viral capsid"/>
    <property type="evidence" value="ECO:0007669"/>
    <property type="project" value="UniProtKB-KW"/>
</dbReference>
<sequence>MRRRRVRSRKTIKRRRVSYRNKRRRLSIRRPRSRAGNVCVFLTKDNTIDPTALTIPFYYQGIYNLNDFYNEKGPPVFSQHFSYFKILWIRETLRPQFNCVQNLQITSLSPAPGSSGSHDASTAPVINAPFHRSLRSVPLSPQDIRSLAHSKSYSPGRIASRKFKPAIQMNVQTFAGSDFAVLKFSPKMDSVDGTTTNHLCSIWFIPTNNGNILSPLTDGANLYTLHVTAKVVYQDFTTVNI</sequence>
<dbReference type="GO" id="GO:0075509">
    <property type="term" value="P:endocytosis involved in viral entry into host cell"/>
    <property type="evidence" value="ECO:0007669"/>
    <property type="project" value="UniProtKB-KW"/>
</dbReference>
<comment type="subcellular location">
    <subcellularLocation>
        <location evidence="1">Host nucleus</location>
    </subcellularLocation>
    <subcellularLocation>
        <location evidence="2">Virion</location>
    </subcellularLocation>
</comment>
<dbReference type="KEGG" id="vg:80544133"/>
<keyword evidence="17" id="KW-1185">Reference proteome</keyword>
<dbReference type="GeneID" id="80544133"/>
<reference evidence="16" key="1">
    <citation type="submission" date="2021-06" db="EMBL/GenBank/DDBJ databases">
        <authorList>
            <person name="Custer J.M."/>
            <person name="Kraberger S."/>
            <person name="White R."/>
            <person name="Taylor H."/>
            <person name="Schmidlin K."/>
            <person name="Fontenele R."/>
            <person name="Stainton D."/>
            <person name="Briskie J.V."/>
            <person name="Varsani A."/>
        </authorList>
    </citation>
    <scope>NUCLEOTIDE SEQUENCE</scope>
    <source>
        <strain evidence="16">RP_493</strain>
    </source>
</reference>
<keyword evidence="9" id="KW-1162">Viral penetration into host cytoplasm</keyword>
<evidence type="ECO:0000256" key="5">
    <source>
        <dbReference type="ARBA" id="ARBA00022524"/>
    </source>
</evidence>
<dbReference type="Proteomes" id="UP001157404">
    <property type="component" value="Segment"/>
</dbReference>
<evidence type="ECO:0000256" key="15">
    <source>
        <dbReference type="ARBA" id="ARBA00046863"/>
    </source>
</evidence>
<keyword evidence="12" id="KW-1164">Virus endocytosis by host</keyword>
<keyword evidence="4" id="KW-1140">T=1 icosahedral capsid protein</keyword>
<evidence type="ECO:0000313" key="16">
    <source>
        <dbReference type="EMBL" id="UDN67409.1"/>
    </source>
</evidence>
<keyword evidence="14" id="KW-1160">Virus entry into host cell</keyword>
<evidence type="ECO:0000256" key="7">
    <source>
        <dbReference type="ARBA" id="ARBA00022562"/>
    </source>
</evidence>
<evidence type="ECO:0000256" key="3">
    <source>
        <dbReference type="ARBA" id="ARBA00010301"/>
    </source>
</evidence>
<evidence type="ECO:0000256" key="11">
    <source>
        <dbReference type="ARBA" id="ARBA00022844"/>
    </source>
</evidence>
<dbReference type="RefSeq" id="YP_010805252.1">
    <property type="nucleotide sequence ID" value="NC_077132.1"/>
</dbReference>
<keyword evidence="7" id="KW-1048">Host nucleus</keyword>
<keyword evidence="11" id="KW-0946">Virion</keyword>
<evidence type="ECO:0000256" key="12">
    <source>
        <dbReference type="ARBA" id="ARBA00022890"/>
    </source>
</evidence>
<organism evidence="16 17">
    <name type="scientific">robinz virus RP_493</name>
    <dbReference type="NCBI Taxonomy" id="2886398"/>
    <lineage>
        <taxon>Viruses</taxon>
        <taxon>Monodnaviria</taxon>
        <taxon>Shotokuvirae</taxon>
        <taxon>Cressdnaviricota</taxon>
        <taxon>Arfiviricetes</taxon>
        <taxon>Cirlivirales</taxon>
        <taxon>Circoviridae</taxon>
        <taxon>Cyclovirus</taxon>
        <taxon>Cyclovirus pettirosso</taxon>
    </lineage>
</organism>
<evidence type="ECO:0000256" key="14">
    <source>
        <dbReference type="ARBA" id="ARBA00023296"/>
    </source>
</evidence>
<keyword evidence="5" id="KW-1163">Viral penetration into host nucleus</keyword>
<keyword evidence="8" id="KW-0945">Host-virus interaction</keyword>
<keyword evidence="13" id="KW-0238">DNA-binding</keyword>
<dbReference type="GO" id="GO:0075732">
    <property type="term" value="P:viral penetration into host nucleus"/>
    <property type="evidence" value="ECO:0007669"/>
    <property type="project" value="UniProtKB-KW"/>
</dbReference>
<keyword evidence="10" id="KW-1161">Viral attachment to host cell</keyword>
<evidence type="ECO:0000256" key="13">
    <source>
        <dbReference type="ARBA" id="ARBA00023125"/>
    </source>
</evidence>
<comment type="similarity">
    <text evidence="3">Belongs to the circoviridae capsid protein family.</text>
</comment>
<keyword evidence="6" id="KW-0167">Capsid protein</keyword>
<dbReference type="GO" id="GO:0019062">
    <property type="term" value="P:virion attachment to host cell"/>
    <property type="evidence" value="ECO:0007669"/>
    <property type="project" value="UniProtKB-KW"/>
</dbReference>
<dbReference type="GO" id="GO:0042025">
    <property type="term" value="C:host cell nucleus"/>
    <property type="evidence" value="ECO:0007669"/>
    <property type="project" value="UniProtKB-SubCell"/>
</dbReference>
<dbReference type="GO" id="GO:0043657">
    <property type="term" value="C:host cell"/>
    <property type="evidence" value="ECO:0007669"/>
    <property type="project" value="GOC"/>
</dbReference>
<proteinExistence type="inferred from homology"/>
<protein>
    <submittedName>
        <fullName evidence="16">Capsid protein</fullName>
    </submittedName>
</protein>
<evidence type="ECO:0000256" key="9">
    <source>
        <dbReference type="ARBA" id="ARBA00022595"/>
    </source>
</evidence>
<dbReference type="EMBL" id="MZ350965">
    <property type="protein sequence ID" value="UDN67409.1"/>
    <property type="molecule type" value="Genomic_DNA"/>
</dbReference>
<accession>A0A8K1UFD4</accession>
<evidence type="ECO:0000256" key="4">
    <source>
        <dbReference type="ARBA" id="ARBA00022431"/>
    </source>
</evidence>
<dbReference type="GO" id="GO:0019069">
    <property type="term" value="P:viral capsid assembly"/>
    <property type="evidence" value="ECO:0007669"/>
    <property type="project" value="InterPro"/>
</dbReference>
<name>A0A8K1UFD4_9CIRC</name>
<evidence type="ECO:0000256" key="10">
    <source>
        <dbReference type="ARBA" id="ARBA00022804"/>
    </source>
</evidence>
<evidence type="ECO:0000256" key="6">
    <source>
        <dbReference type="ARBA" id="ARBA00022561"/>
    </source>
</evidence>
<evidence type="ECO:0000256" key="1">
    <source>
        <dbReference type="ARBA" id="ARBA00004147"/>
    </source>
</evidence>
<dbReference type="Pfam" id="PF02443">
    <property type="entry name" value="Circo_capsid"/>
    <property type="match status" value="1"/>
</dbReference>
<comment type="subunit">
    <text evidence="15">Homomultimer. Assembles in the nucleus, presumably in an immature form, then migrates to the cytoplasm once assembled as mature virion. Interacts with Rep; this interaction relocates Rep into the nucleus.</text>
</comment>
<dbReference type="GO" id="GO:0003677">
    <property type="term" value="F:DNA binding"/>
    <property type="evidence" value="ECO:0007669"/>
    <property type="project" value="UniProtKB-KW"/>
</dbReference>
<evidence type="ECO:0000256" key="8">
    <source>
        <dbReference type="ARBA" id="ARBA00022581"/>
    </source>
</evidence>
<dbReference type="InterPro" id="IPR003383">
    <property type="entry name" value="Circovirus_capsid"/>
</dbReference>
<evidence type="ECO:0000313" key="17">
    <source>
        <dbReference type="Proteomes" id="UP001157404"/>
    </source>
</evidence>
<evidence type="ECO:0000256" key="2">
    <source>
        <dbReference type="ARBA" id="ARBA00004328"/>
    </source>
</evidence>